<dbReference type="Gene3D" id="1.10.357.10">
    <property type="entry name" value="Tetracycline Repressor, domain 2"/>
    <property type="match status" value="1"/>
</dbReference>
<accession>A0ABT9XYY2</accession>
<organism evidence="6 7">
    <name type="scientific">Neobacillus ginsengisoli</name>
    <dbReference type="NCBI Taxonomy" id="904295"/>
    <lineage>
        <taxon>Bacteria</taxon>
        <taxon>Bacillati</taxon>
        <taxon>Bacillota</taxon>
        <taxon>Bacilli</taxon>
        <taxon>Bacillales</taxon>
        <taxon>Bacillaceae</taxon>
        <taxon>Neobacillus</taxon>
    </lineage>
</organism>
<keyword evidence="3" id="KW-0804">Transcription</keyword>
<sequence length="206" mass="24676">MPKQTFLNLSKDKQELFIHAAKKEFSRVPLYEASISNIIKDAGIPRGSFYQYFDDKEDVYFFLLDEYSKRNHERFISIIKKNNEDLFDSYREWFQSILKNVEEPENRHYLKNTFLNMNYKIERAFTQNMIEKRFKSRFFEIIGLLNTQTLNITNEEELYHVIKIMNAVTFQNLVHAFAKELSIDDAMKTFTLEIDLLKKGFYKGAE</sequence>
<dbReference type="SUPFAM" id="SSF46689">
    <property type="entry name" value="Homeodomain-like"/>
    <property type="match status" value="1"/>
</dbReference>
<dbReference type="Pfam" id="PF00440">
    <property type="entry name" value="TetR_N"/>
    <property type="match status" value="1"/>
</dbReference>
<feature type="DNA-binding region" description="H-T-H motif" evidence="4">
    <location>
        <begin position="34"/>
        <end position="53"/>
    </location>
</feature>
<keyword evidence="7" id="KW-1185">Reference proteome</keyword>
<evidence type="ECO:0000256" key="3">
    <source>
        <dbReference type="ARBA" id="ARBA00023163"/>
    </source>
</evidence>
<keyword evidence="2 4" id="KW-0238">DNA-binding</keyword>
<dbReference type="PANTHER" id="PTHR47506">
    <property type="entry name" value="TRANSCRIPTIONAL REGULATORY PROTEIN"/>
    <property type="match status" value="1"/>
</dbReference>
<evidence type="ECO:0000313" key="6">
    <source>
        <dbReference type="EMBL" id="MDQ0200780.1"/>
    </source>
</evidence>
<feature type="domain" description="HTH tetR-type" evidence="5">
    <location>
        <begin position="11"/>
        <end position="71"/>
    </location>
</feature>
<dbReference type="RefSeq" id="WP_307411176.1">
    <property type="nucleotide sequence ID" value="NZ_JAUSTW010000007.1"/>
</dbReference>
<protein>
    <submittedName>
        <fullName evidence="6">AcrR family transcriptional regulator</fullName>
    </submittedName>
</protein>
<reference evidence="6 7" key="1">
    <citation type="submission" date="2023-07" db="EMBL/GenBank/DDBJ databases">
        <title>Genomic Encyclopedia of Type Strains, Phase IV (KMG-IV): sequencing the most valuable type-strain genomes for metagenomic binning, comparative biology and taxonomic classification.</title>
        <authorList>
            <person name="Goeker M."/>
        </authorList>
    </citation>
    <scope>NUCLEOTIDE SEQUENCE [LARGE SCALE GENOMIC DNA]</scope>
    <source>
        <strain evidence="6 7">DSM 27594</strain>
    </source>
</reference>
<evidence type="ECO:0000259" key="5">
    <source>
        <dbReference type="PROSITE" id="PS50977"/>
    </source>
</evidence>
<dbReference type="InterPro" id="IPR009057">
    <property type="entry name" value="Homeodomain-like_sf"/>
</dbReference>
<keyword evidence="1" id="KW-0805">Transcription regulation</keyword>
<dbReference type="PANTHER" id="PTHR47506:SF1">
    <property type="entry name" value="HTH-TYPE TRANSCRIPTIONAL REGULATOR YJDC"/>
    <property type="match status" value="1"/>
</dbReference>
<evidence type="ECO:0000256" key="4">
    <source>
        <dbReference type="PROSITE-ProRule" id="PRU00335"/>
    </source>
</evidence>
<dbReference type="InterPro" id="IPR001647">
    <property type="entry name" value="HTH_TetR"/>
</dbReference>
<dbReference type="Pfam" id="PF17924">
    <property type="entry name" value="TetR_C_19"/>
    <property type="match status" value="1"/>
</dbReference>
<evidence type="ECO:0000256" key="2">
    <source>
        <dbReference type="ARBA" id="ARBA00023125"/>
    </source>
</evidence>
<dbReference type="EMBL" id="JAUSTW010000007">
    <property type="protein sequence ID" value="MDQ0200780.1"/>
    <property type="molecule type" value="Genomic_DNA"/>
</dbReference>
<gene>
    <name evidence="6" type="ORF">J2S10_003982</name>
</gene>
<proteinExistence type="predicted"/>
<name>A0ABT9XYY2_9BACI</name>
<dbReference type="Proteomes" id="UP001224122">
    <property type="component" value="Unassembled WGS sequence"/>
</dbReference>
<evidence type="ECO:0000313" key="7">
    <source>
        <dbReference type="Proteomes" id="UP001224122"/>
    </source>
</evidence>
<comment type="caution">
    <text evidence="6">The sequence shown here is derived from an EMBL/GenBank/DDBJ whole genome shotgun (WGS) entry which is preliminary data.</text>
</comment>
<dbReference type="PROSITE" id="PS50977">
    <property type="entry name" value="HTH_TETR_2"/>
    <property type="match status" value="1"/>
</dbReference>
<evidence type="ECO:0000256" key="1">
    <source>
        <dbReference type="ARBA" id="ARBA00023015"/>
    </source>
</evidence>